<dbReference type="Proteomes" id="UP000001949">
    <property type="component" value="Unassembled WGS sequence"/>
</dbReference>
<gene>
    <name evidence="3" type="ordered locus">TP03_0368</name>
</gene>
<feature type="chain" id="PRO_5004241479" evidence="2">
    <location>
        <begin position="23"/>
        <end position="290"/>
    </location>
</feature>
<dbReference type="AlphaFoldDB" id="Q4MZY6"/>
<evidence type="ECO:0000313" key="3">
    <source>
        <dbReference type="EMBL" id="EAN31105.1"/>
    </source>
</evidence>
<evidence type="ECO:0000313" key="4">
    <source>
        <dbReference type="Proteomes" id="UP000001949"/>
    </source>
</evidence>
<organism evidence="3 4">
    <name type="scientific">Theileria parva</name>
    <name type="common">East coast fever infection agent</name>
    <dbReference type="NCBI Taxonomy" id="5875"/>
    <lineage>
        <taxon>Eukaryota</taxon>
        <taxon>Sar</taxon>
        <taxon>Alveolata</taxon>
        <taxon>Apicomplexa</taxon>
        <taxon>Aconoidasida</taxon>
        <taxon>Piroplasmida</taxon>
        <taxon>Theileriidae</taxon>
        <taxon>Theileria</taxon>
    </lineage>
</organism>
<dbReference type="InterPro" id="IPR007480">
    <property type="entry name" value="DUF529"/>
</dbReference>
<name>Q4MZY6_THEPA</name>
<dbReference type="EMBL" id="AAGK01000005">
    <property type="protein sequence ID" value="EAN31105.1"/>
    <property type="molecule type" value="Genomic_DNA"/>
</dbReference>
<dbReference type="InParanoid" id="Q4MZY6"/>
<dbReference type="KEGG" id="tpv:TP03_0368"/>
<protein>
    <submittedName>
        <fullName evidence="3">Uncharacterized protein</fullName>
    </submittedName>
</protein>
<dbReference type="Pfam" id="PF04385">
    <property type="entry name" value="FAINT"/>
    <property type="match status" value="1"/>
</dbReference>
<feature type="region of interest" description="Disordered" evidence="1">
    <location>
        <begin position="22"/>
        <end position="98"/>
    </location>
</feature>
<dbReference type="RefSeq" id="XP_763388.1">
    <property type="nucleotide sequence ID" value="XM_758295.1"/>
</dbReference>
<dbReference type="VEuPathDB" id="PiroplasmaDB:TpMuguga_03g00368"/>
<sequence>MKFVKLALIAVIISCPYKSVHASDTTGTSQSTPADSAQTLGSGQGSTPADQTTSSETTTGQAEPTTQATGGSAPATGTTPAAQTAEKTEDTGETIDIKSGQGTDKIDYSCVGKYKAYKAKAGHTISKIVGKNGLEIWKAQPSDHAIMVVLMGKGSKKKHVAILLKSHKLVLFYRDGKSNPWKNLTSERKDVSKLKFYADGDRELTTSDYKVTIVGRDKTFAFTYEFNSGVTCLKIKHSGSEIWKSSDDPEFKDIKKFSLGLLSNCFHVYKSATEYKRLGSDSNTATSKKK</sequence>
<dbReference type="GeneID" id="3500375"/>
<keyword evidence="4" id="KW-1185">Reference proteome</keyword>
<feature type="compositionally biased region" description="Polar residues" evidence="1">
    <location>
        <begin position="22"/>
        <end position="63"/>
    </location>
</feature>
<comment type="caution">
    <text evidence="3">The sequence shown here is derived from an EMBL/GenBank/DDBJ whole genome shotgun (WGS) entry which is preliminary data.</text>
</comment>
<dbReference type="eggNOG" id="ENOG502QU51">
    <property type="taxonomic scope" value="Eukaryota"/>
</dbReference>
<reference evidence="3 4" key="1">
    <citation type="journal article" date="2005" name="Science">
        <title>Genome sequence of Theileria parva, a bovine pathogen that transforms lymphocytes.</title>
        <authorList>
            <person name="Gardner M.J."/>
            <person name="Bishop R."/>
            <person name="Shah T."/>
            <person name="de Villiers E.P."/>
            <person name="Carlton J.M."/>
            <person name="Hall N."/>
            <person name="Ren Q."/>
            <person name="Paulsen I.T."/>
            <person name="Pain A."/>
            <person name="Berriman M."/>
            <person name="Wilson R.J.M."/>
            <person name="Sato S."/>
            <person name="Ralph S.A."/>
            <person name="Mann D.J."/>
            <person name="Xiong Z."/>
            <person name="Shallom S.J."/>
            <person name="Weidman J."/>
            <person name="Jiang L."/>
            <person name="Lynn J."/>
            <person name="Weaver B."/>
            <person name="Shoaibi A."/>
            <person name="Domingo A.R."/>
            <person name="Wasawo D."/>
            <person name="Crabtree J."/>
            <person name="Wortman J.R."/>
            <person name="Haas B."/>
            <person name="Angiuoli S.V."/>
            <person name="Creasy T.H."/>
            <person name="Lu C."/>
            <person name="Suh B."/>
            <person name="Silva J.C."/>
            <person name="Utterback T.R."/>
            <person name="Feldblyum T.V."/>
            <person name="Pertea M."/>
            <person name="Allen J."/>
            <person name="Nierman W.C."/>
            <person name="Taracha E.L.N."/>
            <person name="Salzberg S.L."/>
            <person name="White O.R."/>
            <person name="Fitzhugh H.A."/>
            <person name="Morzaria S."/>
            <person name="Venter J.C."/>
            <person name="Fraser C.M."/>
            <person name="Nene V."/>
        </authorList>
    </citation>
    <scope>NUCLEOTIDE SEQUENCE [LARGE SCALE GENOMIC DNA]</scope>
    <source>
        <strain evidence="3 4">Muguga</strain>
    </source>
</reference>
<feature type="signal peptide" evidence="2">
    <location>
        <begin position="1"/>
        <end position="22"/>
    </location>
</feature>
<evidence type="ECO:0000256" key="1">
    <source>
        <dbReference type="SAM" id="MobiDB-lite"/>
    </source>
</evidence>
<feature type="compositionally biased region" description="Low complexity" evidence="1">
    <location>
        <begin position="64"/>
        <end position="85"/>
    </location>
</feature>
<proteinExistence type="predicted"/>
<evidence type="ECO:0000256" key="2">
    <source>
        <dbReference type="SAM" id="SignalP"/>
    </source>
</evidence>
<keyword evidence="2" id="KW-0732">Signal</keyword>
<accession>Q4MZY6</accession>